<comment type="caution">
    <text evidence="4">The sequence shown here is derived from an EMBL/GenBank/DDBJ whole genome shotgun (WGS) entry which is preliminary data.</text>
</comment>
<evidence type="ECO:0000256" key="2">
    <source>
        <dbReference type="ARBA" id="ARBA00022803"/>
    </source>
</evidence>
<dbReference type="InterPro" id="IPR019734">
    <property type="entry name" value="TPR_rpt"/>
</dbReference>
<dbReference type="PANTHER" id="PTHR45641">
    <property type="entry name" value="TETRATRICOPEPTIDE REPEAT PROTEIN (AFU_ORTHOLOGUE AFUA_6G03870)"/>
    <property type="match status" value="1"/>
</dbReference>
<proteinExistence type="predicted"/>
<evidence type="ECO:0000313" key="5">
    <source>
        <dbReference type="Proteomes" id="UP001276854"/>
    </source>
</evidence>
<protein>
    <submittedName>
        <fullName evidence="4">Tetratricopeptide repeat protein</fullName>
    </submittedName>
</protein>
<dbReference type="SMART" id="SM00028">
    <property type="entry name" value="TPR"/>
    <property type="match status" value="4"/>
</dbReference>
<reference evidence="4 5" key="1">
    <citation type="submission" date="2023-10" db="EMBL/GenBank/DDBJ databases">
        <title>A novel Glycoside Hydrolase 43-Like Enzyme from Clostrdium boliviensis is an Endo-xylanase, and a Candidate for Xylooligosaccharides Production from Different Xylan Substrates.</title>
        <authorList>
            <person name="Alvarez M.T."/>
            <person name="Rocabado-Villegas L.R."/>
            <person name="Salas-Veizaga D.M."/>
            <person name="Linares-Pasten J.A."/>
            <person name="Gudmundsdottir E.E."/>
            <person name="Hreggvidsson G.O."/>
            <person name="Adlercreutz P."/>
            <person name="Nordberg Karlsson E."/>
        </authorList>
    </citation>
    <scope>NUCLEOTIDE SEQUENCE [LARGE SCALE GENOMIC DNA]</scope>
    <source>
        <strain evidence="4 5">E-1</strain>
    </source>
</reference>
<sequence>MWKEKGKIVIEVPSGHSTANSYINSAEKEYDEGNYYSALNNYLKVEEIYSTMNYHDDSQMKALNNTIGRCYRQLNEYYKAKEYFEKSLSISEKISDDELSFDNYTYLIGIECSIEKGSLETALDYGKKAEIIAIKLYGNKSSELSEVYSDFSNIYLNMEDYETSDNYLKKALNITNDLYGENSEDSAIIYKDLADLYKKQKQFDSAESYLEKAAEGMRTLSQINQYIRRRLYGTDTD</sequence>
<dbReference type="EMBL" id="JAWONS010000184">
    <property type="protein sequence ID" value="MDW2798277.1"/>
    <property type="molecule type" value="Genomic_DNA"/>
</dbReference>
<organism evidence="4 5">
    <name type="scientific">Clostridium boliviensis</name>
    <dbReference type="NCBI Taxonomy" id="318465"/>
    <lineage>
        <taxon>Bacteria</taxon>
        <taxon>Bacillati</taxon>
        <taxon>Bacillota</taxon>
        <taxon>Clostridia</taxon>
        <taxon>Eubacteriales</taxon>
        <taxon>Clostridiaceae</taxon>
        <taxon>Clostridium</taxon>
    </lineage>
</organism>
<dbReference type="Pfam" id="PF13424">
    <property type="entry name" value="TPR_12"/>
    <property type="match status" value="1"/>
</dbReference>
<dbReference type="Proteomes" id="UP001276854">
    <property type="component" value="Unassembled WGS sequence"/>
</dbReference>
<dbReference type="InterPro" id="IPR011990">
    <property type="entry name" value="TPR-like_helical_dom_sf"/>
</dbReference>
<dbReference type="Pfam" id="PF13181">
    <property type="entry name" value="TPR_8"/>
    <property type="match status" value="1"/>
</dbReference>
<evidence type="ECO:0000256" key="3">
    <source>
        <dbReference type="PROSITE-ProRule" id="PRU00339"/>
    </source>
</evidence>
<dbReference type="SUPFAM" id="SSF48452">
    <property type="entry name" value="TPR-like"/>
    <property type="match status" value="1"/>
</dbReference>
<keyword evidence="2 3" id="KW-0802">TPR repeat</keyword>
<dbReference type="RefSeq" id="WP_318064520.1">
    <property type="nucleotide sequence ID" value="NZ_JAWONS010000184.1"/>
</dbReference>
<dbReference type="Gene3D" id="1.25.40.10">
    <property type="entry name" value="Tetratricopeptide repeat domain"/>
    <property type="match status" value="2"/>
</dbReference>
<dbReference type="PANTHER" id="PTHR45641:SF19">
    <property type="entry name" value="NEPHROCYSTIN-3"/>
    <property type="match status" value="1"/>
</dbReference>
<keyword evidence="1" id="KW-0677">Repeat</keyword>
<dbReference type="PROSITE" id="PS50005">
    <property type="entry name" value="TPR"/>
    <property type="match status" value="2"/>
</dbReference>
<feature type="repeat" description="TPR" evidence="3">
    <location>
        <begin position="61"/>
        <end position="94"/>
    </location>
</feature>
<accession>A0ABU4GMN3</accession>
<keyword evidence="5" id="KW-1185">Reference proteome</keyword>
<name>A0ABU4GMN3_9CLOT</name>
<gene>
    <name evidence="4" type="ORF">RZO55_11905</name>
</gene>
<evidence type="ECO:0000313" key="4">
    <source>
        <dbReference type="EMBL" id="MDW2798277.1"/>
    </source>
</evidence>
<feature type="repeat" description="TPR" evidence="3">
    <location>
        <begin position="145"/>
        <end position="178"/>
    </location>
</feature>
<evidence type="ECO:0000256" key="1">
    <source>
        <dbReference type="ARBA" id="ARBA00022737"/>
    </source>
</evidence>